<keyword evidence="3" id="KW-1185">Reference proteome</keyword>
<feature type="compositionally biased region" description="Low complexity" evidence="1">
    <location>
        <begin position="259"/>
        <end position="277"/>
    </location>
</feature>
<feature type="compositionally biased region" description="Pro residues" evidence="1">
    <location>
        <begin position="388"/>
        <end position="407"/>
    </location>
</feature>
<dbReference type="EMBL" id="CP099427">
    <property type="protein sequence ID" value="USW57589.1"/>
    <property type="molecule type" value="Genomic_DNA"/>
</dbReference>
<protein>
    <submittedName>
        <fullName evidence="2">Uncharacterized protein</fullName>
    </submittedName>
</protein>
<reference evidence="2" key="1">
    <citation type="submission" date="2022-06" db="EMBL/GenBank/DDBJ databases">
        <title>Complete genome sequences of two strains of the flax pathogen Septoria linicola.</title>
        <authorList>
            <person name="Lapalu N."/>
            <person name="Simon A."/>
            <person name="Demenou B."/>
            <person name="Paumier D."/>
            <person name="Guillot M.-P."/>
            <person name="Gout L."/>
            <person name="Valade R."/>
        </authorList>
    </citation>
    <scope>NUCLEOTIDE SEQUENCE</scope>
    <source>
        <strain evidence="2">SE15195</strain>
    </source>
</reference>
<evidence type="ECO:0000313" key="2">
    <source>
        <dbReference type="EMBL" id="USW57589.1"/>
    </source>
</evidence>
<evidence type="ECO:0000313" key="3">
    <source>
        <dbReference type="Proteomes" id="UP001056384"/>
    </source>
</evidence>
<dbReference type="Proteomes" id="UP001056384">
    <property type="component" value="Chromosome 10"/>
</dbReference>
<feature type="compositionally biased region" description="Polar residues" evidence="1">
    <location>
        <begin position="340"/>
        <end position="355"/>
    </location>
</feature>
<name>A0A9Q9AY73_9PEZI</name>
<feature type="region of interest" description="Disordered" evidence="1">
    <location>
        <begin position="243"/>
        <end position="290"/>
    </location>
</feature>
<organism evidence="2 3">
    <name type="scientific">Septoria linicola</name>
    <dbReference type="NCBI Taxonomy" id="215465"/>
    <lineage>
        <taxon>Eukaryota</taxon>
        <taxon>Fungi</taxon>
        <taxon>Dikarya</taxon>
        <taxon>Ascomycota</taxon>
        <taxon>Pezizomycotina</taxon>
        <taxon>Dothideomycetes</taxon>
        <taxon>Dothideomycetidae</taxon>
        <taxon>Mycosphaerellales</taxon>
        <taxon>Mycosphaerellaceae</taxon>
        <taxon>Septoria</taxon>
    </lineage>
</organism>
<feature type="compositionally biased region" description="Basic and acidic residues" evidence="1">
    <location>
        <begin position="328"/>
        <end position="338"/>
    </location>
</feature>
<sequence>MLEYDEAAMLAKAHLYSPANLAQRKLSPGTLIMVRRANASFTTSTLLVVTEVNENVDPLDCVTVSVVPTSTVPQALRLHLMQIENADHVMRSIHVMQGMHALIESNGSPSPLSQHVTLDDRVFVRPTGGSVRRYLLDNRCPNPLCRNGVCQDRPQAYRRYPSLAGGVRPDILRWLLTESSGYRMLCPGCYGLKLVLRDETKAVAFFMIVSGRRQPVPGLMDEITRHQESVRYVYQLELGHNMHNDPIAPAQSREEGQESSAAGPSSATSPTAPNVTPREGAPMHPGRRSAEEQLAAINSSGAGRTISTPRQPDASPFSAAQLAGIAARRREEHREAQEASRPSSAAQASTSTNRQPVAGPSRTPANRQLTIEELIRAPDDTSRTHPSLPSPPPNRNPAPRSPSPTPPASTGSNLGWGPNGWQEIPNSLRQEWSAMGLWQPIPPAWQALWDSLGDWEEISSEAQAEMDRGNERPRRTSKEVMLRQEVLRYRDWKKKYPRKDRLPYGGRGNIPQPVFVQSPTSENPSSSFHTHQDGSVPASATAYGAVNCAIIAWDDDDIGCWAEAEMFQTSLHDTLKIYSSIWAIPNTSDAQEELKKHLESLTLVSQQRKELLVVYYTGHGYHDREAARQGVRNTQPRPYRVESRMLTRPCFVSWLVPGDTDRVEVTEESVYLQRLTACITSGRYAATRMELLLDRINHDSSIILSFSGEKLLQLDALCRFEGLQHGAKLRYEVVIQGEL</sequence>
<gene>
    <name evidence="2" type="ORF">Slin15195_G109080</name>
</gene>
<feature type="region of interest" description="Disordered" evidence="1">
    <location>
        <begin position="501"/>
        <end position="533"/>
    </location>
</feature>
<feature type="region of interest" description="Disordered" evidence="1">
    <location>
        <begin position="302"/>
        <end position="423"/>
    </location>
</feature>
<dbReference type="AlphaFoldDB" id="A0A9Q9AY73"/>
<accession>A0A9Q9AY73</accession>
<feature type="compositionally biased region" description="Polar residues" evidence="1">
    <location>
        <begin position="515"/>
        <end position="529"/>
    </location>
</feature>
<proteinExistence type="predicted"/>
<evidence type="ECO:0000256" key="1">
    <source>
        <dbReference type="SAM" id="MobiDB-lite"/>
    </source>
</evidence>
<feature type="compositionally biased region" description="Basic and acidic residues" evidence="1">
    <location>
        <begin position="373"/>
        <end position="383"/>
    </location>
</feature>